<proteinExistence type="predicted"/>
<dbReference type="Proteomes" id="UP000827092">
    <property type="component" value="Unassembled WGS sequence"/>
</dbReference>
<dbReference type="EMBL" id="JAFNEN010000515">
    <property type="protein sequence ID" value="KAG8181432.1"/>
    <property type="molecule type" value="Genomic_DNA"/>
</dbReference>
<dbReference type="InterPro" id="IPR023569">
    <property type="entry name" value="Prokineticin_domain"/>
</dbReference>
<keyword evidence="7" id="KW-1185">Reference proteome</keyword>
<dbReference type="Gene3D" id="2.10.80.10">
    <property type="entry name" value="Lipase, subunit A"/>
    <property type="match status" value="1"/>
</dbReference>
<evidence type="ECO:0000256" key="2">
    <source>
        <dbReference type="ARBA" id="ARBA00022525"/>
    </source>
</evidence>
<sequence length="96" mass="10880">MKFNVIVLILCFVCTAVTEVTRKCTNQNECGIGECCVQINCITPTQCRKLRKQGEICFPRSNGDFHNPYRFTCPCANSLSCHLDKIDGDYRCHLQA</sequence>
<evidence type="ECO:0000313" key="7">
    <source>
        <dbReference type="Proteomes" id="UP000827092"/>
    </source>
</evidence>
<feature type="domain" description="Prokineticin" evidence="5">
    <location>
        <begin position="5"/>
        <end position="92"/>
    </location>
</feature>
<keyword evidence="2" id="KW-0964">Secreted</keyword>
<keyword evidence="3" id="KW-1015">Disulfide bond</keyword>
<dbReference type="GO" id="GO:0005576">
    <property type="term" value="C:extracellular region"/>
    <property type="evidence" value="ECO:0007669"/>
    <property type="project" value="UniProtKB-SubCell"/>
</dbReference>
<evidence type="ECO:0000313" key="6">
    <source>
        <dbReference type="EMBL" id="KAG8181432.1"/>
    </source>
</evidence>
<comment type="subcellular location">
    <subcellularLocation>
        <location evidence="1">Secreted</location>
    </subcellularLocation>
</comment>
<protein>
    <recommendedName>
        <fullName evidence="5">Prokineticin domain-containing protein</fullName>
    </recommendedName>
</protein>
<dbReference type="Pfam" id="PF06607">
    <property type="entry name" value="Prokineticin"/>
    <property type="match status" value="1"/>
</dbReference>
<reference evidence="6 7" key="1">
    <citation type="journal article" date="2022" name="Nat. Ecol. Evol.">
        <title>A masculinizing supergene underlies an exaggerated male reproductive morph in a spider.</title>
        <authorList>
            <person name="Hendrickx F."/>
            <person name="De Corte Z."/>
            <person name="Sonet G."/>
            <person name="Van Belleghem S.M."/>
            <person name="Kostlbacher S."/>
            <person name="Vangestel C."/>
        </authorList>
    </citation>
    <scope>NUCLEOTIDE SEQUENCE [LARGE SCALE GENOMIC DNA]</scope>
    <source>
        <strain evidence="6">W744_W776</strain>
    </source>
</reference>
<keyword evidence="4" id="KW-0732">Signal</keyword>
<evidence type="ECO:0000256" key="4">
    <source>
        <dbReference type="SAM" id="SignalP"/>
    </source>
</evidence>
<evidence type="ECO:0000256" key="3">
    <source>
        <dbReference type="ARBA" id="ARBA00023157"/>
    </source>
</evidence>
<accession>A0AAV6UAQ7</accession>
<evidence type="ECO:0000259" key="5">
    <source>
        <dbReference type="Pfam" id="PF06607"/>
    </source>
</evidence>
<dbReference type="AlphaFoldDB" id="A0AAV6UAQ7"/>
<name>A0AAV6UAQ7_9ARAC</name>
<comment type="caution">
    <text evidence="6">The sequence shown here is derived from an EMBL/GenBank/DDBJ whole genome shotgun (WGS) entry which is preliminary data.</text>
</comment>
<evidence type="ECO:0000256" key="1">
    <source>
        <dbReference type="ARBA" id="ARBA00004613"/>
    </source>
</evidence>
<gene>
    <name evidence="6" type="ORF">JTE90_015451</name>
</gene>
<feature type="signal peptide" evidence="4">
    <location>
        <begin position="1"/>
        <end position="18"/>
    </location>
</feature>
<feature type="chain" id="PRO_5043641728" description="Prokineticin domain-containing protein" evidence="4">
    <location>
        <begin position="19"/>
        <end position="96"/>
    </location>
</feature>
<organism evidence="6 7">
    <name type="scientific">Oedothorax gibbosus</name>
    <dbReference type="NCBI Taxonomy" id="931172"/>
    <lineage>
        <taxon>Eukaryota</taxon>
        <taxon>Metazoa</taxon>
        <taxon>Ecdysozoa</taxon>
        <taxon>Arthropoda</taxon>
        <taxon>Chelicerata</taxon>
        <taxon>Arachnida</taxon>
        <taxon>Araneae</taxon>
        <taxon>Araneomorphae</taxon>
        <taxon>Entelegynae</taxon>
        <taxon>Araneoidea</taxon>
        <taxon>Linyphiidae</taxon>
        <taxon>Erigoninae</taxon>
        <taxon>Oedothorax</taxon>
    </lineage>
</organism>